<keyword evidence="2 3" id="KW-0539">Nucleus</keyword>
<feature type="binding site" evidence="3">
    <location>
        <position position="120"/>
    </location>
    <ligand>
        <name>Ni(2+)</name>
        <dbReference type="ChEBI" id="CHEBI:49786"/>
        <note>for nickel-dependent acireductone dioxygenase activity</note>
    </ligand>
</feature>
<dbReference type="InterPro" id="IPR014710">
    <property type="entry name" value="RmlC-like_jellyroll"/>
</dbReference>
<comment type="cofactor">
    <cofactor evidence="3">
        <name>Fe(2+)</name>
        <dbReference type="ChEBI" id="CHEBI:29033"/>
    </cofactor>
    <cofactor evidence="3">
        <name>Ni(2+)</name>
        <dbReference type="ChEBI" id="CHEBI:49786"/>
    </cofactor>
    <text evidence="3">Binds either 1 Fe or Ni cation per monomer. Iron-binding promotes an acireductone dioxygenase reaction producing 2-keto-4-methylthiobutyrate, while nickel-binding promotes an acireductone dioxygenase reaction producing 3-(methylsulfanyl)propanoate.</text>
</comment>
<comment type="subcellular location">
    <subcellularLocation>
        <location evidence="3">Cytoplasm</location>
    </subcellularLocation>
    <subcellularLocation>
        <location evidence="3">Nucleus</location>
    </subcellularLocation>
</comment>
<dbReference type="PANTHER" id="PTHR23418:SF16">
    <property type="entry name" value="ACIREDUCTONE DIOXYGENASE"/>
    <property type="match status" value="1"/>
</dbReference>
<dbReference type="Pfam" id="PF03079">
    <property type="entry name" value="ARD"/>
    <property type="match status" value="1"/>
</dbReference>
<dbReference type="InterPro" id="IPR027496">
    <property type="entry name" value="ARD_euk"/>
</dbReference>
<evidence type="ECO:0000256" key="4">
    <source>
        <dbReference type="SAM" id="MobiDB-lite"/>
    </source>
</evidence>
<gene>
    <name evidence="5" type="ORF">CSSPTR1EN2_LOCUS12298</name>
</gene>
<feature type="binding site" evidence="3">
    <location>
        <position position="120"/>
    </location>
    <ligand>
        <name>Fe(2+)</name>
        <dbReference type="ChEBI" id="CHEBI:29033"/>
        <note>for iron-dependent acireductone dioxygenase activity</note>
    </ligand>
</feature>
<dbReference type="EC" id="1.13.11.53" evidence="3"/>
<feature type="compositionally biased region" description="Basic and acidic residues" evidence="4">
    <location>
        <begin position="223"/>
        <end position="261"/>
    </location>
</feature>
<feature type="binding site" evidence="3">
    <location>
        <position position="159"/>
    </location>
    <ligand>
        <name>Fe(2+)</name>
        <dbReference type="ChEBI" id="CHEBI:29033"/>
        <note>for iron-dependent acireductone dioxygenase activity</note>
    </ligand>
</feature>
<reference evidence="5" key="1">
    <citation type="submission" date="2024-02" db="EMBL/GenBank/DDBJ databases">
        <authorList>
            <consortium name="ELIXIR-Norway"/>
            <consortium name="Elixir Norway"/>
        </authorList>
    </citation>
    <scope>NUCLEOTIDE SEQUENCE</scope>
</reference>
<name>A0ABP0U7U8_9BRYO</name>
<protein>
    <recommendedName>
        <fullName evidence="3">Acireductone dioxygenase</fullName>
    </recommendedName>
    <alternativeName>
        <fullName evidence="3">Acireductone dioxygenase (Fe(2+)-requiring)</fullName>
        <shortName evidence="3">ARD'</shortName>
        <shortName evidence="3">Fe-ARD</shortName>
        <ecNumber evidence="3">1.13.11.54</ecNumber>
    </alternativeName>
    <alternativeName>
        <fullName evidence="3">Acireductone dioxygenase (Ni(2+)-requiring)</fullName>
        <shortName evidence="3">ARD</shortName>
        <shortName evidence="3">Ni-ARD</shortName>
        <ecNumber evidence="3">1.13.11.53</ecNumber>
    </alternativeName>
</protein>
<dbReference type="InterPro" id="IPR011051">
    <property type="entry name" value="RmlC_Cupin_sf"/>
</dbReference>
<evidence type="ECO:0000256" key="3">
    <source>
        <dbReference type="HAMAP-Rule" id="MF_03154"/>
    </source>
</evidence>
<keyword evidence="3" id="KW-0223">Dioxygenase</keyword>
<comment type="pathway">
    <text evidence="3">Amino-acid biosynthesis; L-methionine biosynthesis via salvage pathway; L-methionine from S-methyl-5-thio-alpha-D-ribose 1-phosphate: step 5/6.</text>
</comment>
<keyword evidence="3" id="KW-0486">Methionine biosynthesis</keyword>
<evidence type="ECO:0000313" key="6">
    <source>
        <dbReference type="Proteomes" id="UP001497512"/>
    </source>
</evidence>
<sequence length="293" mass="33926">MAIELAPTIVGPSKQELGKTASGSVPIRAWYYNPTDDPPSHPHQYTPNREVSVEHLIELGVLTWTQIETEDYHTNEFLNNIKVDRSYNYGEVLTVAPDRLNNFEALTQKFFTEHLHEEEEIRFILDGIGYEDVKDFDGQWIRIEIKKGDLIVLPPGMYHRFTLDENNYLKALLLYQGKPCRIQFDQGPDADAMEVRKRYLESVLLCKQNGDIKDNQLENISYEDKTKDDQLENKSYEDKTKDDQLENKSYEDTKDDQLESKSDEEDDVSVVYTPTIHSLELATTNMSFQAMTV</sequence>
<evidence type="ECO:0000256" key="1">
    <source>
        <dbReference type="ARBA" id="ARBA00022490"/>
    </source>
</evidence>
<feature type="binding site" evidence="3">
    <location>
        <position position="114"/>
    </location>
    <ligand>
        <name>Ni(2+)</name>
        <dbReference type="ChEBI" id="CHEBI:49786"/>
        <note>for nickel-dependent acireductone dioxygenase activity</note>
    </ligand>
</feature>
<keyword evidence="3" id="KW-0560">Oxidoreductase</keyword>
<dbReference type="CDD" id="cd02232">
    <property type="entry name" value="cupin_ARD"/>
    <property type="match status" value="1"/>
</dbReference>
<keyword evidence="1 3" id="KW-0963">Cytoplasm</keyword>
<accession>A0ABP0U7U8</accession>
<keyword evidence="6" id="KW-1185">Reference proteome</keyword>
<proteinExistence type="inferred from homology"/>
<comment type="catalytic activity">
    <reaction evidence="3">
        <text>1,2-dihydroxy-5-(methylsulfanyl)pent-1-en-3-one + O2 = 3-(methylsulfanyl)propanoate + CO + formate + 2 H(+)</text>
        <dbReference type="Rhea" id="RHEA:14161"/>
        <dbReference type="ChEBI" id="CHEBI:15378"/>
        <dbReference type="ChEBI" id="CHEBI:15379"/>
        <dbReference type="ChEBI" id="CHEBI:15740"/>
        <dbReference type="ChEBI" id="CHEBI:17245"/>
        <dbReference type="ChEBI" id="CHEBI:49016"/>
        <dbReference type="ChEBI" id="CHEBI:49252"/>
        <dbReference type="EC" id="1.13.11.53"/>
    </reaction>
</comment>
<comment type="function">
    <text evidence="3">Catalyzes 2 different reactions between oxygen and the acireductone 1,2-dihydroxy-3-keto-5-methylthiopentene (DHK-MTPene) depending upon the metal bound in the active site. Fe-containing acireductone dioxygenase (Fe-ARD) produces formate and 2-keto-4-methylthiobutyrate (KMTB), the alpha-ketoacid precursor of methionine in the methionine recycle pathway. Ni-containing acireductone dioxygenase (Ni-ARD) produces methylthiopropionate, carbon monoxide and formate, and does not lie on the methionine recycle pathway.</text>
</comment>
<organism evidence="5 6">
    <name type="scientific">Sphagnum troendelagicum</name>
    <dbReference type="NCBI Taxonomy" id="128251"/>
    <lineage>
        <taxon>Eukaryota</taxon>
        <taxon>Viridiplantae</taxon>
        <taxon>Streptophyta</taxon>
        <taxon>Embryophyta</taxon>
        <taxon>Bryophyta</taxon>
        <taxon>Sphagnophytina</taxon>
        <taxon>Sphagnopsida</taxon>
        <taxon>Sphagnales</taxon>
        <taxon>Sphagnaceae</taxon>
        <taxon>Sphagnum</taxon>
    </lineage>
</organism>
<comment type="catalytic activity">
    <reaction evidence="3">
        <text>1,2-dihydroxy-5-(methylsulfanyl)pent-1-en-3-one + O2 = 4-methylsulfanyl-2-oxobutanoate + formate + 2 H(+)</text>
        <dbReference type="Rhea" id="RHEA:24504"/>
        <dbReference type="ChEBI" id="CHEBI:15378"/>
        <dbReference type="ChEBI" id="CHEBI:15379"/>
        <dbReference type="ChEBI" id="CHEBI:15740"/>
        <dbReference type="ChEBI" id="CHEBI:16723"/>
        <dbReference type="ChEBI" id="CHEBI:49252"/>
        <dbReference type="EC" id="1.13.11.54"/>
    </reaction>
</comment>
<dbReference type="HAMAP" id="MF_03154">
    <property type="entry name" value="Salvage_MtnD_euk"/>
    <property type="match status" value="1"/>
</dbReference>
<comment type="similarity">
    <text evidence="3">Belongs to the acireductone dioxygenase (ARD) family.</text>
</comment>
<feature type="region of interest" description="Disordered" evidence="4">
    <location>
        <begin position="223"/>
        <end position="268"/>
    </location>
</feature>
<keyword evidence="3" id="KW-0028">Amino-acid biosynthesis</keyword>
<feature type="binding site" evidence="3">
    <location>
        <position position="159"/>
    </location>
    <ligand>
        <name>Ni(2+)</name>
        <dbReference type="ChEBI" id="CHEBI:49786"/>
        <note>for nickel-dependent acireductone dioxygenase activity</note>
    </ligand>
</feature>
<feature type="binding site" evidence="3">
    <location>
        <position position="116"/>
    </location>
    <ligand>
        <name>Ni(2+)</name>
        <dbReference type="ChEBI" id="CHEBI:49786"/>
        <note>for nickel-dependent acireductone dioxygenase activity</note>
    </ligand>
</feature>
<evidence type="ECO:0000256" key="2">
    <source>
        <dbReference type="ARBA" id="ARBA00023242"/>
    </source>
</evidence>
<dbReference type="SUPFAM" id="SSF51182">
    <property type="entry name" value="RmlC-like cupins"/>
    <property type="match status" value="1"/>
</dbReference>
<dbReference type="EC" id="1.13.11.54" evidence="3"/>
<dbReference type="Proteomes" id="UP001497512">
    <property type="component" value="Chromosome 2"/>
</dbReference>
<dbReference type="EMBL" id="OZ019894">
    <property type="protein sequence ID" value="CAK9214571.1"/>
    <property type="molecule type" value="Genomic_DNA"/>
</dbReference>
<dbReference type="PANTHER" id="PTHR23418">
    <property type="entry name" value="ACIREDUCTONE DIOXYGENASE"/>
    <property type="match status" value="1"/>
</dbReference>
<evidence type="ECO:0000313" key="5">
    <source>
        <dbReference type="EMBL" id="CAK9214571.1"/>
    </source>
</evidence>
<dbReference type="Gene3D" id="2.60.120.10">
    <property type="entry name" value="Jelly Rolls"/>
    <property type="match status" value="1"/>
</dbReference>
<keyword evidence="3" id="KW-0533">Nickel</keyword>
<keyword evidence="3" id="KW-0479">Metal-binding</keyword>
<feature type="binding site" evidence="3">
    <location>
        <position position="114"/>
    </location>
    <ligand>
        <name>Fe(2+)</name>
        <dbReference type="ChEBI" id="CHEBI:29033"/>
        <note>for iron-dependent acireductone dioxygenase activity</note>
    </ligand>
</feature>
<keyword evidence="3" id="KW-0408">Iron</keyword>
<feature type="binding site" evidence="3">
    <location>
        <position position="116"/>
    </location>
    <ligand>
        <name>Fe(2+)</name>
        <dbReference type="ChEBI" id="CHEBI:29033"/>
        <note>for iron-dependent acireductone dioxygenase activity</note>
    </ligand>
</feature>
<dbReference type="InterPro" id="IPR004313">
    <property type="entry name" value="ARD"/>
</dbReference>